<dbReference type="GO" id="GO:0009381">
    <property type="term" value="F:excinuclease ABC activity"/>
    <property type="evidence" value="ECO:0007669"/>
    <property type="project" value="InterPro"/>
</dbReference>
<dbReference type="AlphaFoldDB" id="A0A382NY98"/>
<dbReference type="NCBIfam" id="TIGR00194">
    <property type="entry name" value="uvrC"/>
    <property type="match status" value="1"/>
</dbReference>
<sequence length="362" mass="42333">ALLTEANLIKQHAPRYNVMMKDDKSFPFIRITNEPYPQVLLTRKIVKDGSKYFGPFTDVYSLRTTLKALHKVFPVRSCSFFLDEQVIADKKVKLCLDYHIRKCEGPCEGLVSMEHYQEMIDRIDQFMRGKTKETEDYITEQMQNASTSMRYEEAAMYRDQLEAIRSFNERQSKVSAEFEDRDVFALAQEGGLGVVVIIRIRSGRIFSREKISLQRLDEKDSYTMKTVITRFYMDSGLIPREISLQFSPTDEKGLLIWLKKRRQGTVKFLYPQRGEKAKEMRITLQNAKLLLGEWIINRQKCRHQIPNMLAQLQEDLNMDVPPRRIEAFDISHLGGTDTVASMVCFIDARPKKREYRKVNIKT</sequence>
<dbReference type="Pfam" id="PF22920">
    <property type="entry name" value="UvrC_RNaseH"/>
    <property type="match status" value="1"/>
</dbReference>
<dbReference type="GO" id="GO:0006289">
    <property type="term" value="P:nucleotide-excision repair"/>
    <property type="evidence" value="ECO:0007669"/>
    <property type="project" value="InterPro"/>
</dbReference>
<dbReference type="InterPro" id="IPR001162">
    <property type="entry name" value="UvrC_RNase_H_dom"/>
</dbReference>
<dbReference type="GO" id="GO:0009380">
    <property type="term" value="C:excinuclease repair complex"/>
    <property type="evidence" value="ECO:0007669"/>
    <property type="project" value="InterPro"/>
</dbReference>
<evidence type="ECO:0008006" key="4">
    <source>
        <dbReference type="Google" id="ProtNLM"/>
    </source>
</evidence>
<dbReference type="PANTHER" id="PTHR30562">
    <property type="entry name" value="UVRC/OXIDOREDUCTASE"/>
    <property type="match status" value="1"/>
</dbReference>
<proteinExistence type="predicted"/>
<gene>
    <name evidence="3" type="ORF">METZ01_LOCUS318322</name>
</gene>
<feature type="non-terminal residue" evidence="3">
    <location>
        <position position="362"/>
    </location>
</feature>
<dbReference type="PROSITE" id="PS50151">
    <property type="entry name" value="UVR"/>
    <property type="match status" value="1"/>
</dbReference>
<dbReference type="InterPro" id="IPR001943">
    <property type="entry name" value="UVR_dom"/>
</dbReference>
<dbReference type="InterPro" id="IPR036876">
    <property type="entry name" value="UVR_dom_sf"/>
</dbReference>
<dbReference type="InterPro" id="IPR050066">
    <property type="entry name" value="UvrABC_protein_C"/>
</dbReference>
<evidence type="ECO:0000259" key="2">
    <source>
        <dbReference type="PROSITE" id="PS50165"/>
    </source>
</evidence>
<dbReference type="InterPro" id="IPR038476">
    <property type="entry name" value="UvrC_RNase_H_dom_sf"/>
</dbReference>
<feature type="domain" description="UvrC family homology region profile" evidence="2">
    <location>
        <begin position="183"/>
        <end position="362"/>
    </location>
</feature>
<dbReference type="Pfam" id="PF02151">
    <property type="entry name" value="UVR"/>
    <property type="match status" value="1"/>
</dbReference>
<dbReference type="InterPro" id="IPR035901">
    <property type="entry name" value="GIY-YIG_endonuc_sf"/>
</dbReference>
<dbReference type="SUPFAM" id="SSF46600">
    <property type="entry name" value="C-terminal UvrC-binding domain of UvrB"/>
    <property type="match status" value="1"/>
</dbReference>
<dbReference type="InterPro" id="IPR004791">
    <property type="entry name" value="UvrC"/>
</dbReference>
<accession>A0A382NY98</accession>
<dbReference type="PROSITE" id="PS50165">
    <property type="entry name" value="UVRC"/>
    <property type="match status" value="1"/>
</dbReference>
<dbReference type="Gene3D" id="3.30.420.340">
    <property type="entry name" value="UvrC, RNAse H endonuclease domain"/>
    <property type="match status" value="1"/>
</dbReference>
<dbReference type="Pfam" id="PF08459">
    <property type="entry name" value="UvrC_RNaseH_dom"/>
    <property type="match status" value="1"/>
</dbReference>
<feature type="non-terminal residue" evidence="3">
    <location>
        <position position="1"/>
    </location>
</feature>
<dbReference type="EMBL" id="UINC01103239">
    <property type="protein sequence ID" value="SVC65468.1"/>
    <property type="molecule type" value="Genomic_DNA"/>
</dbReference>
<evidence type="ECO:0000259" key="1">
    <source>
        <dbReference type="PROSITE" id="PS50151"/>
    </source>
</evidence>
<protein>
    <recommendedName>
        <fullName evidence="4">Excinuclease ABC subunit C</fullName>
    </recommendedName>
</protein>
<feature type="domain" description="UVR" evidence="1">
    <location>
        <begin position="132"/>
        <end position="167"/>
    </location>
</feature>
<organism evidence="3">
    <name type="scientific">marine metagenome</name>
    <dbReference type="NCBI Taxonomy" id="408172"/>
    <lineage>
        <taxon>unclassified sequences</taxon>
        <taxon>metagenomes</taxon>
        <taxon>ecological metagenomes</taxon>
    </lineage>
</organism>
<reference evidence="3" key="1">
    <citation type="submission" date="2018-05" db="EMBL/GenBank/DDBJ databases">
        <authorList>
            <person name="Lanie J.A."/>
            <person name="Ng W.-L."/>
            <person name="Kazmierczak K.M."/>
            <person name="Andrzejewski T.M."/>
            <person name="Davidsen T.M."/>
            <person name="Wayne K.J."/>
            <person name="Tettelin H."/>
            <person name="Glass J.I."/>
            <person name="Rusch D."/>
            <person name="Podicherti R."/>
            <person name="Tsui H.-C.T."/>
            <person name="Winkler M.E."/>
        </authorList>
    </citation>
    <scope>NUCLEOTIDE SEQUENCE</scope>
</reference>
<dbReference type="Gene3D" id="3.40.1440.10">
    <property type="entry name" value="GIY-YIG endonuclease"/>
    <property type="match status" value="1"/>
</dbReference>
<evidence type="ECO:0000313" key="3">
    <source>
        <dbReference type="EMBL" id="SVC65468.1"/>
    </source>
</evidence>
<dbReference type="PANTHER" id="PTHR30562:SF1">
    <property type="entry name" value="UVRABC SYSTEM PROTEIN C"/>
    <property type="match status" value="1"/>
</dbReference>
<name>A0A382NY98_9ZZZZ</name>